<dbReference type="InterPro" id="IPR036162">
    <property type="entry name" value="Resolvase-like_N_sf"/>
</dbReference>
<reference evidence="3 4" key="1">
    <citation type="submission" date="2018-09" db="EMBL/GenBank/DDBJ databases">
        <title>Paracoccus onubensis nov. sp. a moderate halophilic bacterium isolated from Gruta de las Maravillas (Aracena, Spain).</title>
        <authorList>
            <person name="Jurado V."/>
            <person name="Gutierrez-Patricio S."/>
            <person name="Gonzalez-Pimentel J.L."/>
            <person name="Laiz L."/>
            <person name="Saiz-Jimenez C."/>
        </authorList>
    </citation>
    <scope>NUCLEOTIDE SEQUENCE [LARGE SCALE GENOMIC DNA]</scope>
    <source>
        <strain evidence="3 4">DSM 19484</strain>
    </source>
</reference>
<evidence type="ECO:0000259" key="1">
    <source>
        <dbReference type="PROSITE" id="PS51736"/>
    </source>
</evidence>
<dbReference type="Proteomes" id="UP000285530">
    <property type="component" value="Unassembled WGS sequence"/>
</dbReference>
<dbReference type="Pfam" id="PF07508">
    <property type="entry name" value="Recombinase"/>
    <property type="match status" value="1"/>
</dbReference>
<proteinExistence type="predicted"/>
<dbReference type="GO" id="GO:0000150">
    <property type="term" value="F:DNA strand exchange activity"/>
    <property type="evidence" value="ECO:0007669"/>
    <property type="project" value="InterPro"/>
</dbReference>
<name>A0A419A2C5_9RHOB</name>
<dbReference type="SMART" id="SM00857">
    <property type="entry name" value="Resolvase"/>
    <property type="match status" value="1"/>
</dbReference>
<dbReference type="InterPro" id="IPR038109">
    <property type="entry name" value="DNA_bind_recomb_sf"/>
</dbReference>
<dbReference type="AlphaFoldDB" id="A0A419A2C5"/>
<sequence>MNRPLRALIYARYSSDLQSASSIEDQIRVCRQLCAKQGWVVVDTVEDRAISGASHLRPGFQRLHEAARDGVCDVIVAEALDRLSRDQEHLAGLYKRLAYHGVKIVTRSEGEIDEMRISFGGLMSSQFLKQLAEKTRRGLEGRVTAGKSGGGNCFGYRVRRGFDAGGAVITGERDIDDAEASVVRRIFPDYDSGLSARSIAAALNAEGVAPPRSGGKGSGSWGSSTIQGNWRRGTGILNNELYVGVRVWQRQSFVKDPDTGKRQARLNPPEIWVTTEVPELRIIDAALWDRVKVGQAGIREAMNPAGVDDPRPRPERARRPDYLLSGLVRCECCGSGYSMINRTRLGCSGARNRGSTACTNRATIRREDLEERVLGGLRERLMHPELVTAFVEAYRQAFNESAGRRSSDRDTARRELAKIEGKITGILTAIEDNMYHPSMKAKMEALDGRKAELNAKLADAPEPPALRLHPALGDRYRQEIGRLAEALQATSTRPAATGILRSLIQEIRMMPEADAPGGHHVELVGELAGILGLAEGRAGISRPDMRKPRRLAGADDESLTVVAGARNHRYQHSLQVPV</sequence>
<dbReference type="InterPro" id="IPR050639">
    <property type="entry name" value="SSR_resolvase"/>
</dbReference>
<evidence type="ECO:0000259" key="2">
    <source>
        <dbReference type="PROSITE" id="PS51737"/>
    </source>
</evidence>
<dbReference type="PANTHER" id="PTHR30461:SF23">
    <property type="entry name" value="DNA RECOMBINASE-RELATED"/>
    <property type="match status" value="1"/>
</dbReference>
<dbReference type="InterPro" id="IPR025827">
    <property type="entry name" value="Zn_ribbon_recom_dom"/>
</dbReference>
<gene>
    <name evidence="3" type="ORF">D3P06_00685</name>
</gene>
<evidence type="ECO:0000313" key="3">
    <source>
        <dbReference type="EMBL" id="RJL07291.1"/>
    </source>
</evidence>
<dbReference type="CDD" id="cd00338">
    <property type="entry name" value="Ser_Recombinase"/>
    <property type="match status" value="1"/>
</dbReference>
<dbReference type="GO" id="GO:0003677">
    <property type="term" value="F:DNA binding"/>
    <property type="evidence" value="ECO:0007669"/>
    <property type="project" value="InterPro"/>
</dbReference>
<protein>
    <submittedName>
        <fullName evidence="3">Recombinase family protein</fullName>
    </submittedName>
</protein>
<feature type="domain" description="Resolvase/invertase-type recombinase catalytic" evidence="1">
    <location>
        <begin position="6"/>
        <end position="149"/>
    </location>
</feature>
<evidence type="ECO:0000313" key="4">
    <source>
        <dbReference type="Proteomes" id="UP000285530"/>
    </source>
</evidence>
<dbReference type="Gene3D" id="3.40.50.1390">
    <property type="entry name" value="Resolvase, N-terminal catalytic domain"/>
    <property type="match status" value="1"/>
</dbReference>
<keyword evidence="4" id="KW-1185">Reference proteome</keyword>
<dbReference type="Gene3D" id="3.90.1750.20">
    <property type="entry name" value="Putative Large Serine Recombinase, Chain B, Domain 2"/>
    <property type="match status" value="1"/>
</dbReference>
<comment type="caution">
    <text evidence="3">The sequence shown here is derived from an EMBL/GenBank/DDBJ whole genome shotgun (WGS) entry which is preliminary data.</text>
</comment>
<dbReference type="InterPro" id="IPR011109">
    <property type="entry name" value="DNA_bind_recombinase_dom"/>
</dbReference>
<dbReference type="Pfam" id="PF13408">
    <property type="entry name" value="Zn_ribbon_recom"/>
    <property type="match status" value="1"/>
</dbReference>
<dbReference type="PROSITE" id="PS51736">
    <property type="entry name" value="RECOMBINASES_3"/>
    <property type="match status" value="1"/>
</dbReference>
<dbReference type="Pfam" id="PF00239">
    <property type="entry name" value="Resolvase"/>
    <property type="match status" value="1"/>
</dbReference>
<accession>A0A419A2C5</accession>
<dbReference type="PROSITE" id="PS51737">
    <property type="entry name" value="RECOMBINASE_DNA_BIND"/>
    <property type="match status" value="1"/>
</dbReference>
<dbReference type="InterPro" id="IPR006119">
    <property type="entry name" value="Resolv_N"/>
</dbReference>
<dbReference type="EMBL" id="QZEV01000002">
    <property type="protein sequence ID" value="RJL07291.1"/>
    <property type="molecule type" value="Genomic_DNA"/>
</dbReference>
<organism evidence="3 4">
    <name type="scientific">Paracoccus aestuarii</name>
    <dbReference type="NCBI Taxonomy" id="453842"/>
    <lineage>
        <taxon>Bacteria</taxon>
        <taxon>Pseudomonadati</taxon>
        <taxon>Pseudomonadota</taxon>
        <taxon>Alphaproteobacteria</taxon>
        <taxon>Rhodobacterales</taxon>
        <taxon>Paracoccaceae</taxon>
        <taxon>Paracoccus</taxon>
    </lineage>
</organism>
<dbReference type="SUPFAM" id="SSF53041">
    <property type="entry name" value="Resolvase-like"/>
    <property type="match status" value="1"/>
</dbReference>
<feature type="domain" description="Recombinase" evidence="2">
    <location>
        <begin position="153"/>
        <end position="303"/>
    </location>
</feature>
<dbReference type="OrthoDB" id="7277848at2"/>
<dbReference type="PANTHER" id="PTHR30461">
    <property type="entry name" value="DNA-INVERTASE FROM LAMBDOID PROPHAGE"/>
    <property type="match status" value="1"/>
</dbReference>